<comment type="caution">
    <text evidence="3">The sequence shown here is derived from an EMBL/GenBank/DDBJ whole genome shotgun (WGS) entry which is preliminary data.</text>
</comment>
<sequence>MCRWLTYSGRPIYLEKLLFEPENSLIQQSLHARKARVATNGDGFGLGWYGEREMPGTYHETLPAWNDRNLKSLSHQLQASLFFAHVRASTGTATSRANCHPFTHGRWLFMHNGQIGGYDRIRRALEQLIPDELYHCRQGTTDSELFFYLLFHHGLDDDPAAALAATTRTVLEIMAAHDVAEPFRMTASLSDGKRTFAVRFATDPEPPSLYYGCEPDGLIIVSEPLDQIADHWHRVPAGHLLTVEGPCRVALSPFGAS</sequence>
<accession>A0A8J3E7N4</accession>
<protein>
    <submittedName>
        <fullName evidence="3">Class II glutamine amidotransferase</fullName>
    </submittedName>
</protein>
<reference evidence="3" key="1">
    <citation type="journal article" date="2014" name="Int. J. Syst. Evol. Microbiol.">
        <title>Complete genome sequence of Corynebacterium casei LMG S-19264T (=DSM 44701T), isolated from a smear-ripened cheese.</title>
        <authorList>
            <consortium name="US DOE Joint Genome Institute (JGI-PGF)"/>
            <person name="Walter F."/>
            <person name="Albersmeier A."/>
            <person name="Kalinowski J."/>
            <person name="Ruckert C."/>
        </authorList>
    </citation>
    <scope>NUCLEOTIDE SEQUENCE</scope>
    <source>
        <strain evidence="3">CGMCC 1.15725</strain>
    </source>
</reference>
<feature type="domain" description="Glutamine amidotransferase type-2" evidence="2">
    <location>
        <begin position="2"/>
        <end position="246"/>
    </location>
</feature>
<dbReference type="PROSITE" id="PS51278">
    <property type="entry name" value="GATASE_TYPE_2"/>
    <property type="match status" value="1"/>
</dbReference>
<dbReference type="SUPFAM" id="SSF56235">
    <property type="entry name" value="N-terminal nucleophile aminohydrolases (Ntn hydrolases)"/>
    <property type="match status" value="1"/>
</dbReference>
<evidence type="ECO:0000259" key="2">
    <source>
        <dbReference type="PROSITE" id="PS51278"/>
    </source>
</evidence>
<dbReference type="InterPro" id="IPR017932">
    <property type="entry name" value="GATase_2_dom"/>
</dbReference>
<dbReference type="EMBL" id="BMJQ01000023">
    <property type="protein sequence ID" value="GGF45984.1"/>
    <property type="molecule type" value="Genomic_DNA"/>
</dbReference>
<dbReference type="InterPro" id="IPR029055">
    <property type="entry name" value="Ntn_hydrolases_N"/>
</dbReference>
<dbReference type="CDD" id="cd01908">
    <property type="entry name" value="YafJ"/>
    <property type="match status" value="1"/>
</dbReference>
<gene>
    <name evidence="3" type="ORF">GCM10011611_60610</name>
</gene>
<evidence type="ECO:0000313" key="4">
    <source>
        <dbReference type="Proteomes" id="UP000646365"/>
    </source>
</evidence>
<keyword evidence="1 3" id="KW-0315">Glutamine amidotransferase</keyword>
<reference evidence="3" key="2">
    <citation type="submission" date="2020-09" db="EMBL/GenBank/DDBJ databases">
        <authorList>
            <person name="Sun Q."/>
            <person name="Zhou Y."/>
        </authorList>
    </citation>
    <scope>NUCLEOTIDE SEQUENCE</scope>
    <source>
        <strain evidence="3">CGMCC 1.15725</strain>
    </source>
</reference>
<dbReference type="InterPro" id="IPR052373">
    <property type="entry name" value="Gamma-glu_amide_hydrolase"/>
</dbReference>
<name>A0A8J3E7N4_9PROT</name>
<dbReference type="Pfam" id="PF13230">
    <property type="entry name" value="GATase_4"/>
    <property type="match status" value="1"/>
</dbReference>
<organism evidence="3 4">
    <name type="scientific">Aliidongia dinghuensis</name>
    <dbReference type="NCBI Taxonomy" id="1867774"/>
    <lineage>
        <taxon>Bacteria</taxon>
        <taxon>Pseudomonadati</taxon>
        <taxon>Pseudomonadota</taxon>
        <taxon>Alphaproteobacteria</taxon>
        <taxon>Rhodospirillales</taxon>
        <taxon>Dongiaceae</taxon>
        <taxon>Aliidongia</taxon>
    </lineage>
</organism>
<keyword evidence="4" id="KW-1185">Reference proteome</keyword>
<dbReference type="PANTHER" id="PTHR43187">
    <property type="entry name" value="GLUTAMINE AMIDOTRANSFERASE DUG3-RELATED"/>
    <property type="match status" value="1"/>
</dbReference>
<dbReference type="PANTHER" id="PTHR43187:SF1">
    <property type="entry name" value="GLUTAMINE AMIDOTRANSFERASE DUG3-RELATED"/>
    <property type="match status" value="1"/>
</dbReference>
<dbReference type="AlphaFoldDB" id="A0A8J3E7N4"/>
<dbReference type="Gene3D" id="3.60.20.10">
    <property type="entry name" value="Glutamine Phosphoribosylpyrophosphate, subunit 1, domain 1"/>
    <property type="match status" value="1"/>
</dbReference>
<evidence type="ECO:0000313" key="3">
    <source>
        <dbReference type="EMBL" id="GGF45984.1"/>
    </source>
</evidence>
<evidence type="ECO:0000256" key="1">
    <source>
        <dbReference type="ARBA" id="ARBA00022962"/>
    </source>
</evidence>
<dbReference type="InterPro" id="IPR026869">
    <property type="entry name" value="EgtC-like"/>
</dbReference>
<dbReference type="RefSeq" id="WP_189051939.1">
    <property type="nucleotide sequence ID" value="NZ_BMJQ01000023.1"/>
</dbReference>
<dbReference type="Proteomes" id="UP000646365">
    <property type="component" value="Unassembled WGS sequence"/>
</dbReference>
<proteinExistence type="predicted"/>